<name>G4ZVB1_PHYSP</name>
<accession>G4ZVB1</accession>
<evidence type="ECO:0000313" key="1">
    <source>
        <dbReference type="EMBL" id="EGZ13735.1"/>
    </source>
</evidence>
<dbReference type="GeneID" id="20647028"/>
<dbReference type="AlphaFoldDB" id="G4ZVB1"/>
<keyword evidence="2" id="KW-1185">Reference proteome</keyword>
<protein>
    <recommendedName>
        <fullName evidence="3">Glutaredoxin domain-containing protein</fullName>
    </recommendedName>
</protein>
<organism evidence="1 2">
    <name type="scientific">Phytophthora sojae (strain P6497)</name>
    <name type="common">Soybean stem and root rot agent</name>
    <name type="synonym">Phytophthora megasperma f. sp. glycines</name>
    <dbReference type="NCBI Taxonomy" id="1094619"/>
    <lineage>
        <taxon>Eukaryota</taxon>
        <taxon>Sar</taxon>
        <taxon>Stramenopiles</taxon>
        <taxon>Oomycota</taxon>
        <taxon>Peronosporomycetes</taxon>
        <taxon>Peronosporales</taxon>
        <taxon>Peronosporaceae</taxon>
        <taxon>Phytophthora</taxon>
    </lineage>
</organism>
<dbReference type="RefSeq" id="XP_009531164.1">
    <property type="nucleotide sequence ID" value="XM_009532869.1"/>
</dbReference>
<dbReference type="EMBL" id="JH159156">
    <property type="protein sequence ID" value="EGZ13735.1"/>
    <property type="molecule type" value="Genomic_DNA"/>
</dbReference>
<dbReference type="Proteomes" id="UP000002640">
    <property type="component" value="Unassembled WGS sequence"/>
</dbReference>
<sequence length="148" mass="16170">MSRLVVTMSVVEIVIVGGKVKAAAGYYCPRSTATLQTLLEQRGLLIRSVDVVANGPLKYGLRSLFEALLWAWMPLVAGRDVLQLVRVVVVVAVGALDAVAVVDLDVDAARRWGKARWRGSQSKVMLHRMRQMVILMAASVLSLTLVWG</sequence>
<dbReference type="InParanoid" id="G4ZVB1"/>
<evidence type="ECO:0008006" key="3">
    <source>
        <dbReference type="Google" id="ProtNLM"/>
    </source>
</evidence>
<reference evidence="1 2" key="1">
    <citation type="journal article" date="2006" name="Science">
        <title>Phytophthora genome sequences uncover evolutionary origins and mechanisms of pathogenesis.</title>
        <authorList>
            <person name="Tyler B.M."/>
            <person name="Tripathy S."/>
            <person name="Zhang X."/>
            <person name="Dehal P."/>
            <person name="Jiang R.H."/>
            <person name="Aerts A."/>
            <person name="Arredondo F.D."/>
            <person name="Baxter L."/>
            <person name="Bensasson D."/>
            <person name="Beynon J.L."/>
            <person name="Chapman J."/>
            <person name="Damasceno C.M."/>
            <person name="Dorrance A.E."/>
            <person name="Dou D."/>
            <person name="Dickerman A.W."/>
            <person name="Dubchak I.L."/>
            <person name="Garbelotto M."/>
            <person name="Gijzen M."/>
            <person name="Gordon S.G."/>
            <person name="Govers F."/>
            <person name="Grunwald N.J."/>
            <person name="Huang W."/>
            <person name="Ivors K.L."/>
            <person name="Jones R.W."/>
            <person name="Kamoun S."/>
            <person name="Krampis K."/>
            <person name="Lamour K.H."/>
            <person name="Lee M.K."/>
            <person name="McDonald W.H."/>
            <person name="Medina M."/>
            <person name="Meijer H.J."/>
            <person name="Nordberg E.K."/>
            <person name="Maclean D.J."/>
            <person name="Ospina-Giraldo M.D."/>
            <person name="Morris P.F."/>
            <person name="Phuntumart V."/>
            <person name="Putnam N.H."/>
            <person name="Rash S."/>
            <person name="Rose J.K."/>
            <person name="Sakihama Y."/>
            <person name="Salamov A.A."/>
            <person name="Savidor A."/>
            <person name="Scheuring C.F."/>
            <person name="Smith B.M."/>
            <person name="Sobral B.W."/>
            <person name="Terry A."/>
            <person name="Torto-Alalibo T.A."/>
            <person name="Win J."/>
            <person name="Xu Z."/>
            <person name="Zhang H."/>
            <person name="Grigoriev I.V."/>
            <person name="Rokhsar D.S."/>
            <person name="Boore J.L."/>
        </authorList>
    </citation>
    <scope>NUCLEOTIDE SEQUENCE [LARGE SCALE GENOMIC DNA]</scope>
    <source>
        <strain evidence="1 2">P6497</strain>
    </source>
</reference>
<gene>
    <name evidence="1" type="ORF">PHYSODRAFT_335474</name>
</gene>
<dbReference type="KEGG" id="psoj:PHYSODRAFT_335474"/>
<proteinExistence type="predicted"/>
<evidence type="ECO:0000313" key="2">
    <source>
        <dbReference type="Proteomes" id="UP000002640"/>
    </source>
</evidence>